<dbReference type="OrthoDB" id="2973306at2"/>
<sequence length="87" mass="9790">MSNNSSEKETQNFQTDSQAAKLAILGGALTTFGDAITTVAAIMALEEERQANNNNDTKRLQKQIDYLTSEHEKLKRQLNNQKSYLRT</sequence>
<evidence type="ECO:0008006" key="3">
    <source>
        <dbReference type="Google" id="ProtNLM"/>
    </source>
</evidence>
<name>A0A3D8PMJ0_9BACI</name>
<reference evidence="2" key="1">
    <citation type="submission" date="2017-11" db="EMBL/GenBank/DDBJ databases">
        <authorList>
            <person name="Zhu W."/>
        </authorList>
    </citation>
    <scope>NUCLEOTIDE SEQUENCE [LARGE SCALE GENOMIC DNA]</scope>
    <source>
        <strain evidence="2">CAU 1051</strain>
    </source>
</reference>
<dbReference type="AlphaFoldDB" id="A0A3D8PMJ0"/>
<gene>
    <name evidence="1" type="ORF">CWR45_12890</name>
</gene>
<proteinExistence type="predicted"/>
<keyword evidence="2" id="KW-1185">Reference proteome</keyword>
<accession>A0A3D8PMJ0</accession>
<organism evidence="1 2">
    <name type="scientific">Oceanobacillus chungangensis</name>
    <dbReference type="NCBI Taxonomy" id="1229152"/>
    <lineage>
        <taxon>Bacteria</taxon>
        <taxon>Bacillati</taxon>
        <taxon>Bacillota</taxon>
        <taxon>Bacilli</taxon>
        <taxon>Bacillales</taxon>
        <taxon>Bacillaceae</taxon>
        <taxon>Oceanobacillus</taxon>
    </lineage>
</organism>
<evidence type="ECO:0000313" key="2">
    <source>
        <dbReference type="Proteomes" id="UP000256520"/>
    </source>
</evidence>
<dbReference type="Proteomes" id="UP000256520">
    <property type="component" value="Unassembled WGS sequence"/>
</dbReference>
<comment type="caution">
    <text evidence="1">The sequence shown here is derived from an EMBL/GenBank/DDBJ whole genome shotgun (WGS) entry which is preliminary data.</text>
</comment>
<dbReference type="EMBL" id="PIOD01000014">
    <property type="protein sequence ID" value="RDW17323.1"/>
    <property type="molecule type" value="Genomic_DNA"/>
</dbReference>
<evidence type="ECO:0000313" key="1">
    <source>
        <dbReference type="EMBL" id="RDW17323.1"/>
    </source>
</evidence>
<protein>
    <recommendedName>
        <fullName evidence="3">Translation initiation factor 2</fullName>
    </recommendedName>
</protein>